<dbReference type="Proteomes" id="UP000807025">
    <property type="component" value="Unassembled WGS sequence"/>
</dbReference>
<keyword evidence="3" id="KW-1185">Reference proteome</keyword>
<reference evidence="2" key="1">
    <citation type="submission" date="2020-11" db="EMBL/GenBank/DDBJ databases">
        <authorList>
            <consortium name="DOE Joint Genome Institute"/>
            <person name="Ahrendt S."/>
            <person name="Riley R."/>
            <person name="Andreopoulos W."/>
            <person name="Labutti K."/>
            <person name="Pangilinan J."/>
            <person name="Ruiz-Duenas F.J."/>
            <person name="Barrasa J.M."/>
            <person name="Sanchez-Garcia M."/>
            <person name="Camarero S."/>
            <person name="Miyauchi S."/>
            <person name="Serrano A."/>
            <person name="Linde D."/>
            <person name="Babiker R."/>
            <person name="Drula E."/>
            <person name="Ayuso-Fernandez I."/>
            <person name="Pacheco R."/>
            <person name="Padilla G."/>
            <person name="Ferreira P."/>
            <person name="Barriuso J."/>
            <person name="Kellner H."/>
            <person name="Castanera R."/>
            <person name="Alfaro M."/>
            <person name="Ramirez L."/>
            <person name="Pisabarro A.G."/>
            <person name="Kuo A."/>
            <person name="Tritt A."/>
            <person name="Lipzen A."/>
            <person name="He G."/>
            <person name="Yan M."/>
            <person name="Ng V."/>
            <person name="Cullen D."/>
            <person name="Martin F."/>
            <person name="Rosso M.-N."/>
            <person name="Henrissat B."/>
            <person name="Hibbett D."/>
            <person name="Martinez A.T."/>
            <person name="Grigoriev I.V."/>
        </authorList>
    </citation>
    <scope>NUCLEOTIDE SEQUENCE</scope>
    <source>
        <strain evidence="2">ATCC 90797</strain>
    </source>
</reference>
<protein>
    <submittedName>
        <fullName evidence="2">Uncharacterized protein</fullName>
    </submittedName>
</protein>
<organism evidence="2 3">
    <name type="scientific">Pleurotus eryngii</name>
    <name type="common">Boletus of the steppes</name>
    <dbReference type="NCBI Taxonomy" id="5323"/>
    <lineage>
        <taxon>Eukaryota</taxon>
        <taxon>Fungi</taxon>
        <taxon>Dikarya</taxon>
        <taxon>Basidiomycota</taxon>
        <taxon>Agaricomycotina</taxon>
        <taxon>Agaricomycetes</taxon>
        <taxon>Agaricomycetidae</taxon>
        <taxon>Agaricales</taxon>
        <taxon>Pleurotineae</taxon>
        <taxon>Pleurotaceae</taxon>
        <taxon>Pleurotus</taxon>
    </lineage>
</organism>
<dbReference type="Pfam" id="PF02992">
    <property type="entry name" value="Transposase_21"/>
    <property type="match status" value="1"/>
</dbReference>
<name>A0A9P5ZIY0_PLEER</name>
<evidence type="ECO:0000313" key="2">
    <source>
        <dbReference type="EMBL" id="KAF9487918.1"/>
    </source>
</evidence>
<proteinExistence type="predicted"/>
<evidence type="ECO:0000313" key="3">
    <source>
        <dbReference type="Proteomes" id="UP000807025"/>
    </source>
</evidence>
<dbReference type="EMBL" id="MU154741">
    <property type="protein sequence ID" value="KAF9487918.1"/>
    <property type="molecule type" value="Genomic_DNA"/>
</dbReference>
<dbReference type="AlphaFoldDB" id="A0A9P5ZIY0"/>
<dbReference type="OrthoDB" id="3253623at2759"/>
<gene>
    <name evidence="2" type="ORF">BDN71DRAFT_1436483</name>
</gene>
<accession>A0A9P5ZIY0</accession>
<dbReference type="InterPro" id="IPR004242">
    <property type="entry name" value="Transposase_21"/>
</dbReference>
<sequence length="920" mass="103545">MTRGLVGCMARALIPPDFFSALLCSEDIDPAFVNPLTSTELDLICSIYCQETSQVSSKGEKQVTRKSWWPPHHLWIKQQFGLAQWTNDAESWYQCHHEKLSLGNFEAADLMNGPSWRSALRHTPAAKKLISKMEGLAAAARVVRIVWKYYIEGSVTISTASHHHFPLIRAEERRSSSSPLATALPGSPSATVSRSKLRRTINFKPGFLVNVAKHCLEISSESVSTLRSALTRPHRLTMESERCESHCRQWDHVSQSFVGDGKLVTRWTIDNHRKDDRLSIGQATLQPAAATTAPTTDQGPDFGCWESMDPCNVNAGVHSLDTKSCANAAFLTTELRLASLLTKAAQLAYPHDVQILPQLCSQWDCLNRDKELHWSNQRKMEDKSYVNTDIYFHSLLSHKPVATQVTYVTTAVMQHFYSVSRRALCLQLSGLRNLMGGTAMIPTEIAELISGDPRMATSHLHIDPVLRTFICCTSCHSIYLYNPNEPSNPPRCVGRHAPESAPCAVQLWKETIVGGRQHLVPCMLYQHQDFKHWLARILARKGIDDLLDSYPSELRSEHQPISDIWLANILSQLKGHDGNPFSGPGRLVFGLSVDSFEPNASRPGHTPQSSTGIWIVCYNFPPHLRYLHSNIYLTGVIPGPKKPSIDKINPYIQLIVDDFLQFWKPGVFFSRTHGSASGRTYFAALIPLRWSPLFDLPYWDPVRFIVIDSMHMLDINLLKNHLRYMFQIDTSHLGGDATPIAASVRDKMALNKNLAKLLTNCKKLVASKPPNLLFKLLELHRRVLYVFCTEMGIVDVNGEVLGTRWVLAQIIHRWRSDESNLLDEDNASNRDSAIDANEPAGPGQSDASDIELLEPDRNHQSKLVVTAIRILVMFLREDQHLDETLRRETLKHKISKISVSHLEQICHIIDIDPSDIPKDG</sequence>
<comment type="caution">
    <text evidence="2">The sequence shown here is derived from an EMBL/GenBank/DDBJ whole genome shotgun (WGS) entry which is preliminary data.</text>
</comment>
<evidence type="ECO:0000256" key="1">
    <source>
        <dbReference type="SAM" id="MobiDB-lite"/>
    </source>
</evidence>
<feature type="region of interest" description="Disordered" evidence="1">
    <location>
        <begin position="822"/>
        <end position="849"/>
    </location>
</feature>